<dbReference type="InterPro" id="IPR032710">
    <property type="entry name" value="NTF2-like_dom_sf"/>
</dbReference>
<organism evidence="3 4">
    <name type="scientific">Borborobacter arsenicus</name>
    <dbReference type="NCBI Taxonomy" id="1851146"/>
    <lineage>
        <taxon>Bacteria</taxon>
        <taxon>Pseudomonadati</taxon>
        <taxon>Pseudomonadota</taxon>
        <taxon>Alphaproteobacteria</taxon>
        <taxon>Hyphomicrobiales</taxon>
        <taxon>Phyllobacteriaceae</taxon>
        <taxon>Borborobacter</taxon>
    </lineage>
</organism>
<dbReference type="CDD" id="cd00531">
    <property type="entry name" value="NTF2_like"/>
    <property type="match status" value="1"/>
</dbReference>
<reference evidence="3 4" key="1">
    <citation type="submission" date="2018-11" db="EMBL/GenBank/DDBJ databases">
        <title>Pseudaminobacter arsenicus sp. nov., an arsenic-resistant bacterium isolated from arsenic-rich aquifers.</title>
        <authorList>
            <person name="Mu Y."/>
        </authorList>
    </citation>
    <scope>NUCLEOTIDE SEQUENCE [LARGE SCALE GENOMIC DNA]</scope>
    <source>
        <strain evidence="3 4">CB3</strain>
    </source>
</reference>
<feature type="region of interest" description="Disordered" evidence="1">
    <location>
        <begin position="1"/>
        <end position="20"/>
    </location>
</feature>
<dbReference type="OrthoDB" id="981191at2"/>
<comment type="caution">
    <text evidence="3">The sequence shown here is derived from an EMBL/GenBank/DDBJ whole genome shotgun (WGS) entry which is preliminary data.</text>
</comment>
<keyword evidence="4" id="KW-1185">Reference proteome</keyword>
<evidence type="ECO:0000256" key="1">
    <source>
        <dbReference type="SAM" id="MobiDB-lite"/>
    </source>
</evidence>
<protein>
    <submittedName>
        <fullName evidence="3">Nuclear transport factor 2 family protein</fullName>
    </submittedName>
</protein>
<dbReference type="Pfam" id="PF13577">
    <property type="entry name" value="SnoaL_4"/>
    <property type="match status" value="1"/>
</dbReference>
<dbReference type="Proteomes" id="UP000281647">
    <property type="component" value="Unassembled WGS sequence"/>
</dbReference>
<feature type="domain" description="SnoaL-like" evidence="2">
    <location>
        <begin position="25"/>
        <end position="150"/>
    </location>
</feature>
<dbReference type="AlphaFoldDB" id="A0A432V344"/>
<evidence type="ECO:0000259" key="2">
    <source>
        <dbReference type="Pfam" id="PF13577"/>
    </source>
</evidence>
<dbReference type="EMBL" id="RKST01000017">
    <property type="protein sequence ID" value="RUM96617.1"/>
    <property type="molecule type" value="Genomic_DNA"/>
</dbReference>
<name>A0A432V344_9HYPH</name>
<sequence length="159" mass="18377">MPPHSIKQTKIPRRQEAMTPEDRMQIELQCTRLVTAFAVNLDLRRYDEVIALFTQDTVYRPRQTTFNGHEGVRAYLESRPRHRVSRHVISNCLVDVLSPDEARGFCVLTYFVDEGPVAEGEPAPLAGARLIGDYHDRFVRTPDGWRIVERIGEIVFERK</sequence>
<gene>
    <name evidence="3" type="ORF">EET67_16650</name>
</gene>
<proteinExistence type="predicted"/>
<accession>A0A432V344</accession>
<evidence type="ECO:0000313" key="3">
    <source>
        <dbReference type="EMBL" id="RUM96617.1"/>
    </source>
</evidence>
<dbReference type="SUPFAM" id="SSF54427">
    <property type="entry name" value="NTF2-like"/>
    <property type="match status" value="1"/>
</dbReference>
<evidence type="ECO:0000313" key="4">
    <source>
        <dbReference type="Proteomes" id="UP000281647"/>
    </source>
</evidence>
<dbReference type="Gene3D" id="3.10.450.50">
    <property type="match status" value="1"/>
</dbReference>
<dbReference type="InterPro" id="IPR037401">
    <property type="entry name" value="SnoaL-like"/>
</dbReference>